<dbReference type="SMART" id="SM00052">
    <property type="entry name" value="EAL"/>
    <property type="match status" value="1"/>
</dbReference>
<dbReference type="FunFam" id="3.30.70.270:FF:000001">
    <property type="entry name" value="Diguanylate cyclase domain protein"/>
    <property type="match status" value="1"/>
</dbReference>
<gene>
    <name evidence="8" type="ORF">ALQ64_04925</name>
</gene>
<dbReference type="Gene3D" id="3.30.70.270">
    <property type="match status" value="1"/>
</dbReference>
<dbReference type="CDD" id="cd01949">
    <property type="entry name" value="GGDEF"/>
    <property type="match status" value="1"/>
</dbReference>
<dbReference type="Pfam" id="PF00990">
    <property type="entry name" value="GGDEF"/>
    <property type="match status" value="1"/>
</dbReference>
<dbReference type="InterPro" id="IPR035965">
    <property type="entry name" value="PAS-like_dom_sf"/>
</dbReference>
<dbReference type="InterPro" id="IPR011006">
    <property type="entry name" value="CheY-like_superfamily"/>
</dbReference>
<dbReference type="CDD" id="cd01948">
    <property type="entry name" value="EAL"/>
    <property type="match status" value="1"/>
</dbReference>
<dbReference type="SUPFAM" id="SSF52172">
    <property type="entry name" value="CheY-like"/>
    <property type="match status" value="1"/>
</dbReference>
<dbReference type="Gene3D" id="3.40.50.2300">
    <property type="match status" value="1"/>
</dbReference>
<comment type="caution">
    <text evidence="8">The sequence shown here is derived from an EMBL/GenBank/DDBJ whole genome shotgun (WGS) entry which is preliminary data.</text>
</comment>
<feature type="domain" description="GGDEF" evidence="7">
    <location>
        <begin position="313"/>
        <end position="446"/>
    </location>
</feature>
<dbReference type="GO" id="GO:0005886">
    <property type="term" value="C:plasma membrane"/>
    <property type="evidence" value="ECO:0007669"/>
    <property type="project" value="UniProtKB-SubCell"/>
</dbReference>
<feature type="domain" description="EAL" evidence="6">
    <location>
        <begin position="455"/>
        <end position="709"/>
    </location>
</feature>
<dbReference type="Pfam" id="PF00072">
    <property type="entry name" value="Response_reg"/>
    <property type="match status" value="1"/>
</dbReference>
<dbReference type="SMART" id="SM00267">
    <property type="entry name" value="GGDEF"/>
    <property type="match status" value="1"/>
</dbReference>
<keyword evidence="3" id="KW-0597">Phosphoprotein</keyword>
<dbReference type="CDD" id="cd00130">
    <property type="entry name" value="PAS"/>
    <property type="match status" value="1"/>
</dbReference>
<evidence type="ECO:0000313" key="8">
    <source>
        <dbReference type="EMBL" id="RMN41407.1"/>
    </source>
</evidence>
<dbReference type="InterPro" id="IPR013767">
    <property type="entry name" value="PAS_fold"/>
</dbReference>
<dbReference type="Pfam" id="PF00989">
    <property type="entry name" value="PAS"/>
    <property type="match status" value="1"/>
</dbReference>
<evidence type="ECO:0000313" key="9">
    <source>
        <dbReference type="Proteomes" id="UP000281372"/>
    </source>
</evidence>
<dbReference type="InterPro" id="IPR043128">
    <property type="entry name" value="Rev_trsase/Diguanyl_cyclase"/>
</dbReference>
<feature type="modified residue" description="4-aspartylphosphate" evidence="3">
    <location>
        <position position="70"/>
    </location>
</feature>
<comment type="subcellular location">
    <subcellularLocation>
        <location evidence="2">Cell inner membrane</location>
    </subcellularLocation>
</comment>
<dbReference type="GO" id="GO:0006355">
    <property type="term" value="P:regulation of DNA-templated transcription"/>
    <property type="evidence" value="ECO:0007669"/>
    <property type="project" value="InterPro"/>
</dbReference>
<dbReference type="InterPro" id="IPR000160">
    <property type="entry name" value="GGDEF_dom"/>
</dbReference>
<accession>A0A3M3M1L6</accession>
<evidence type="ECO:0000256" key="1">
    <source>
        <dbReference type="ARBA" id="ARBA00001946"/>
    </source>
</evidence>
<dbReference type="PROSITE" id="PS50110">
    <property type="entry name" value="RESPONSE_REGULATORY"/>
    <property type="match status" value="1"/>
</dbReference>
<feature type="domain" description="Response regulatory" evidence="4">
    <location>
        <begin position="21"/>
        <end position="138"/>
    </location>
</feature>
<feature type="domain" description="PAS" evidence="5">
    <location>
        <begin position="157"/>
        <end position="211"/>
    </location>
</feature>
<name>A0A3M3M1L6_PSECA</name>
<dbReference type="PANTHER" id="PTHR44757">
    <property type="entry name" value="DIGUANYLATE CYCLASE DGCP"/>
    <property type="match status" value="1"/>
</dbReference>
<dbReference type="AlphaFoldDB" id="A0A3M3M1L6"/>
<dbReference type="InterPro" id="IPR035919">
    <property type="entry name" value="EAL_sf"/>
</dbReference>
<evidence type="ECO:0000259" key="7">
    <source>
        <dbReference type="PROSITE" id="PS50887"/>
    </source>
</evidence>
<sequence>MPTQRSSMERVPPQPDDGSSVLLVVDDYPENLVTMCAVLQRTDWRIVTASSGIEALTVLLEQEVDLVLLDVQMPGMDGFEVARLMRGSQRTRLTPIIFLTANEQTQDAVQKGYANGATDYLFKPFDPNVLKPKVQTLLEQQRNRRALQQLSHELESARTFNASVLANVAEGILVVDESGLISFANPAICQLLNASVDQLRGTHVLDYVIEPYVGDWLESGFYKHYRNADTYRVHDAVLRTVQGSQLPVALSCAALPPEQKAMVLTVLDMSVVRDLYQQLEKQAVTDALTGLLNRRGLYQAVEGMLLRNEKADKYLVVLFMDLDGFKQINDSLGHDAGDQVLLWVAEQFKECMRPYDVLARVGGDEFTVVIDGLNYPEQAAKIAEKLIERVSSKRQVDGVDIALGASVGIATYPDCGTNLDGLLRAADIAMYEAKRAGRKQYRFYDQNMNGRARSRLMLEESVRTAIDGKDFSVVYQPQIHVADGRLRGFEALLRWQHPAVGEVPPALFIPLLEETRLINRLGSWIFDQGAEQRQAWSRVFASDVVVSVCVSPTQFCMPNLASELKRAMDRFELEPGQLEVEITESSLVNNLSHSHKQLALLHDVGVRIALDDFGTGDCSLSHLRNLHLDTLKLDRRFVANIVGSRRESALASSIIDLCRNLDMLVIAEGVETREQYQWLADNGCQVMQGFLIAHPMVAEDALGFPGHVEVSALKHTGLL</sequence>
<organism evidence="8 9">
    <name type="scientific">Pseudomonas cannabina</name>
    <dbReference type="NCBI Taxonomy" id="86840"/>
    <lineage>
        <taxon>Bacteria</taxon>
        <taxon>Pseudomonadati</taxon>
        <taxon>Pseudomonadota</taxon>
        <taxon>Gammaproteobacteria</taxon>
        <taxon>Pseudomonadales</taxon>
        <taxon>Pseudomonadaceae</taxon>
        <taxon>Pseudomonas</taxon>
    </lineage>
</organism>
<dbReference type="InterPro" id="IPR052155">
    <property type="entry name" value="Biofilm_reg_signaling"/>
</dbReference>
<evidence type="ECO:0000259" key="5">
    <source>
        <dbReference type="PROSITE" id="PS50112"/>
    </source>
</evidence>
<evidence type="ECO:0000259" key="4">
    <source>
        <dbReference type="PROSITE" id="PS50110"/>
    </source>
</evidence>
<dbReference type="GO" id="GO:0003824">
    <property type="term" value="F:catalytic activity"/>
    <property type="evidence" value="ECO:0007669"/>
    <property type="project" value="UniProtKB-ARBA"/>
</dbReference>
<dbReference type="SMART" id="SM00448">
    <property type="entry name" value="REC"/>
    <property type="match status" value="1"/>
</dbReference>
<reference evidence="8 9" key="1">
    <citation type="submission" date="2018-08" db="EMBL/GenBank/DDBJ databases">
        <title>Recombination of ecologically and evolutionarily significant loci maintains genetic cohesion in the Pseudomonas syringae species complex.</title>
        <authorList>
            <person name="Dillon M."/>
            <person name="Thakur S."/>
            <person name="Almeida R.N.D."/>
            <person name="Weir B.S."/>
            <person name="Guttman D.S."/>
        </authorList>
    </citation>
    <scope>NUCLEOTIDE SEQUENCE [LARGE SCALE GENOMIC DNA]</scope>
    <source>
        <strain evidence="8 9">ICMP 2821</strain>
    </source>
</reference>
<dbReference type="NCBIfam" id="TIGR00254">
    <property type="entry name" value="GGDEF"/>
    <property type="match status" value="1"/>
</dbReference>
<protein>
    <submittedName>
        <fullName evidence="8">Response regulator/sensory box/GGDEF domain/EAL domain-containing protein</fullName>
    </submittedName>
</protein>
<evidence type="ECO:0000256" key="2">
    <source>
        <dbReference type="ARBA" id="ARBA00004533"/>
    </source>
</evidence>
<dbReference type="InterPro" id="IPR001789">
    <property type="entry name" value="Sig_transdc_resp-reg_receiver"/>
</dbReference>
<dbReference type="NCBIfam" id="TIGR00229">
    <property type="entry name" value="sensory_box"/>
    <property type="match status" value="1"/>
</dbReference>
<dbReference type="SMART" id="SM00091">
    <property type="entry name" value="PAS"/>
    <property type="match status" value="1"/>
</dbReference>
<dbReference type="PROSITE" id="PS50887">
    <property type="entry name" value="GGDEF"/>
    <property type="match status" value="1"/>
</dbReference>
<dbReference type="Gene3D" id="3.20.20.450">
    <property type="entry name" value="EAL domain"/>
    <property type="match status" value="1"/>
</dbReference>
<dbReference type="EMBL" id="RBOW01000060">
    <property type="protein sequence ID" value="RMN41407.1"/>
    <property type="molecule type" value="Genomic_DNA"/>
</dbReference>
<comment type="cofactor">
    <cofactor evidence="1">
        <name>Mg(2+)</name>
        <dbReference type="ChEBI" id="CHEBI:18420"/>
    </cofactor>
</comment>
<dbReference type="GO" id="GO:0000160">
    <property type="term" value="P:phosphorelay signal transduction system"/>
    <property type="evidence" value="ECO:0007669"/>
    <property type="project" value="InterPro"/>
</dbReference>
<evidence type="ECO:0000256" key="3">
    <source>
        <dbReference type="PROSITE-ProRule" id="PRU00169"/>
    </source>
</evidence>
<dbReference type="Gene3D" id="3.30.450.20">
    <property type="entry name" value="PAS domain"/>
    <property type="match status" value="1"/>
</dbReference>
<proteinExistence type="predicted"/>
<dbReference type="SUPFAM" id="SSF55073">
    <property type="entry name" value="Nucleotide cyclase"/>
    <property type="match status" value="1"/>
</dbReference>
<evidence type="ECO:0000259" key="6">
    <source>
        <dbReference type="PROSITE" id="PS50883"/>
    </source>
</evidence>
<dbReference type="PROSITE" id="PS50112">
    <property type="entry name" value="PAS"/>
    <property type="match status" value="1"/>
</dbReference>
<dbReference type="SUPFAM" id="SSF141868">
    <property type="entry name" value="EAL domain-like"/>
    <property type="match status" value="1"/>
</dbReference>
<dbReference type="InterPro" id="IPR001633">
    <property type="entry name" value="EAL_dom"/>
</dbReference>
<dbReference type="Pfam" id="PF00563">
    <property type="entry name" value="EAL"/>
    <property type="match status" value="1"/>
</dbReference>
<dbReference type="SUPFAM" id="SSF55785">
    <property type="entry name" value="PYP-like sensor domain (PAS domain)"/>
    <property type="match status" value="1"/>
</dbReference>
<dbReference type="InterPro" id="IPR029787">
    <property type="entry name" value="Nucleotide_cyclase"/>
</dbReference>
<dbReference type="PANTHER" id="PTHR44757:SF2">
    <property type="entry name" value="BIOFILM ARCHITECTURE MAINTENANCE PROTEIN MBAA"/>
    <property type="match status" value="1"/>
</dbReference>
<dbReference type="InterPro" id="IPR000014">
    <property type="entry name" value="PAS"/>
</dbReference>
<dbReference type="PROSITE" id="PS50883">
    <property type="entry name" value="EAL"/>
    <property type="match status" value="1"/>
</dbReference>
<dbReference type="Proteomes" id="UP000281372">
    <property type="component" value="Unassembled WGS sequence"/>
</dbReference>